<gene>
    <name evidence="3" type="ORF">NCTC10660_00355</name>
</gene>
<organism evidence="3 4">
    <name type="scientific">Neisseria elongata</name>
    <dbReference type="NCBI Taxonomy" id="495"/>
    <lineage>
        <taxon>Bacteria</taxon>
        <taxon>Pseudomonadati</taxon>
        <taxon>Pseudomonadota</taxon>
        <taxon>Betaproteobacteria</taxon>
        <taxon>Neisseriales</taxon>
        <taxon>Neisseriaceae</taxon>
        <taxon>Neisseria</taxon>
    </lineage>
</organism>
<feature type="transmembrane region" description="Helical" evidence="2">
    <location>
        <begin position="386"/>
        <end position="404"/>
    </location>
</feature>
<name>A0A378TV62_NEIEL</name>
<dbReference type="Proteomes" id="UP000254927">
    <property type="component" value="Unassembled WGS sequence"/>
</dbReference>
<feature type="transmembrane region" description="Helical" evidence="2">
    <location>
        <begin position="854"/>
        <end position="873"/>
    </location>
</feature>
<feature type="transmembrane region" description="Helical" evidence="2">
    <location>
        <begin position="826"/>
        <end position="842"/>
    </location>
</feature>
<feature type="transmembrane region" description="Helical" evidence="2">
    <location>
        <begin position="6"/>
        <end position="31"/>
    </location>
</feature>
<feature type="transmembrane region" description="Helical" evidence="2">
    <location>
        <begin position="797"/>
        <end position="814"/>
    </location>
</feature>
<reference evidence="3 4" key="1">
    <citation type="submission" date="2018-06" db="EMBL/GenBank/DDBJ databases">
        <authorList>
            <consortium name="Pathogen Informatics"/>
            <person name="Doyle S."/>
        </authorList>
    </citation>
    <scope>NUCLEOTIDE SEQUENCE [LARGE SCALE GENOMIC DNA]</scope>
    <source>
        <strain evidence="3 4">NCTC10660</strain>
    </source>
</reference>
<dbReference type="GeneID" id="93351370"/>
<feature type="transmembrane region" description="Helical" evidence="2">
    <location>
        <begin position="308"/>
        <end position="325"/>
    </location>
</feature>
<sequence>MQYVVFVVSVVIGGWMGYPVSGFIIGLALWYGIIKIQGKPSAENEQLKAEIADLQRRVHALELQLSEPSENVLPTVQEEESHASAIPDAMPIPSAAEPALEAAAAVSPIYAANETEKPQAARVSRLQQMRLQAEGAAVETVAEGRPSENDPADFQTASSFETGQWQTASRPTRYVQRPSEGDAANEGRSLLARLIGGNLLLKTGIVVLFLGLAFLLRYASERVHIPIGLRYLSVAGGGLAAVVAGWKLQSRRREYGLILQGFGVAVMYLTSLAALKLHPLLPAPAVFAAMVVLVAAMAMMAVRQDAQIMAQAAVIGGMAAPILVSDGSGNYLVLFSYLALLNTGIAAIARFKAWRPLNLTGFVCTFCIALFWGLKSYTPAHFSTTEPFLIYHWLLYTLIACLFARRRLSEGGGDALPPLADNAPLGDIIGHIAKHGIRVHILDHTLLFGTMAAAFALQCGLTAHLTHGSGWSAVLFAAVYGAAALMLRGSSGLAVLRQAFAACALLFATAAVPLFFNRGDTVSLWSLEAVLLYFFGLRGRLPHLRFAALSVYLSAAVCQLGGYSPAADTLLSGSWADTLFAAAGGGLLYACWQKWRCEGSAAWERGFQTASLAFAVLYASLLPMLLLTKNGNLSVAYSALALLWAACQYRKRQPVFTAAALLCGLTLIFFSINMSDGWPNKTAAWLLQAVLLFTASFAAGRPKWQNGNKTSVPALCAGSLLFTISLLPAHTGWQEVLRPLEAYGTSTVWLLSAVWLLPFALACSRLNWRPPLFILLFFSLLTFTGYPGAAAYSETPLYAAFCLAAATAVHWYLLKVQPLEQSAADWLHGISLLLFAAAWTHFSGTVGALWLDGVWLQVVWLTVPLAFWLLLAAPKQPALFRRHPAAYLKFGGIMCALFAAGWLLWVNISAPHRPAPLPYLPLLNPLELASVGLLWLGWRGFERIAVSDGWSGTAKRQYAALLNGLAFIVLSAGVMRLWHFFDGIRWRLDYLLASFSLQASLSVVWAVTAIVLMVGGNRSGRRRRWLTGATLMAVVVVKLFLVELGNSGGIARIVSFIAVGLLLLLVGWFAPVPPKENILEETKK</sequence>
<proteinExistence type="predicted"/>
<feature type="transmembrane region" description="Helical" evidence="2">
    <location>
        <begin position="331"/>
        <end position="349"/>
    </location>
</feature>
<feature type="transmembrane region" description="Helical" evidence="2">
    <location>
        <begin position="441"/>
        <end position="463"/>
    </location>
</feature>
<feature type="transmembrane region" description="Helical" evidence="2">
    <location>
        <begin position="712"/>
        <end position="730"/>
    </location>
</feature>
<feature type="transmembrane region" description="Helical" evidence="2">
    <location>
        <begin position="958"/>
        <end position="978"/>
    </location>
</feature>
<feature type="transmembrane region" description="Helical" evidence="2">
    <location>
        <begin position="255"/>
        <end position="275"/>
    </location>
</feature>
<accession>A0A378TV62</accession>
<keyword evidence="2" id="KW-1133">Transmembrane helix</keyword>
<evidence type="ECO:0000256" key="1">
    <source>
        <dbReference type="SAM" id="MobiDB-lite"/>
    </source>
</evidence>
<feature type="transmembrane region" description="Helical" evidence="2">
    <location>
        <begin position="607"/>
        <end position="625"/>
    </location>
</feature>
<feature type="transmembrane region" description="Helical" evidence="2">
    <location>
        <begin position="499"/>
        <end position="516"/>
    </location>
</feature>
<evidence type="ECO:0000313" key="4">
    <source>
        <dbReference type="Proteomes" id="UP000254927"/>
    </source>
</evidence>
<feature type="transmembrane region" description="Helical" evidence="2">
    <location>
        <begin position="773"/>
        <end position="791"/>
    </location>
</feature>
<feature type="compositionally biased region" description="Polar residues" evidence="1">
    <location>
        <begin position="155"/>
        <end position="170"/>
    </location>
</feature>
<feature type="transmembrane region" description="Helical" evidence="2">
    <location>
        <begin position="990"/>
        <end position="1013"/>
    </location>
</feature>
<protein>
    <submittedName>
        <fullName evidence="3">Predicted membrane protein</fullName>
    </submittedName>
</protein>
<dbReference type="EMBL" id="UGQW01000002">
    <property type="protein sequence ID" value="STZ66889.1"/>
    <property type="molecule type" value="Genomic_DNA"/>
</dbReference>
<feature type="transmembrane region" description="Helical" evidence="2">
    <location>
        <begin position="281"/>
        <end position="301"/>
    </location>
</feature>
<feature type="transmembrane region" description="Helical" evidence="2">
    <location>
        <begin position="1025"/>
        <end position="1044"/>
    </location>
</feature>
<feature type="transmembrane region" description="Helical" evidence="2">
    <location>
        <begin position="1050"/>
        <end position="1070"/>
    </location>
</feature>
<feature type="transmembrane region" description="Helical" evidence="2">
    <location>
        <begin position="231"/>
        <end position="248"/>
    </location>
</feature>
<feature type="transmembrane region" description="Helical" evidence="2">
    <location>
        <begin position="654"/>
        <end position="672"/>
    </location>
</feature>
<feature type="transmembrane region" description="Helical" evidence="2">
    <location>
        <begin position="199"/>
        <end position="219"/>
    </location>
</feature>
<dbReference type="Pfam" id="PF10101">
    <property type="entry name" value="DUF2339"/>
    <property type="match status" value="1"/>
</dbReference>
<feature type="transmembrane region" description="Helical" evidence="2">
    <location>
        <begin position="885"/>
        <end position="905"/>
    </location>
</feature>
<feature type="region of interest" description="Disordered" evidence="1">
    <location>
        <begin position="137"/>
        <end position="182"/>
    </location>
</feature>
<dbReference type="PANTHER" id="PTHR38434:SF1">
    <property type="entry name" value="BLL2549 PROTEIN"/>
    <property type="match status" value="1"/>
</dbReference>
<feature type="transmembrane region" description="Helical" evidence="2">
    <location>
        <begin position="742"/>
        <end position="761"/>
    </location>
</feature>
<feature type="transmembrane region" description="Helical" evidence="2">
    <location>
        <begin position="917"/>
        <end position="938"/>
    </location>
</feature>
<dbReference type="InterPro" id="IPR019286">
    <property type="entry name" value="DUF2339_TM"/>
</dbReference>
<evidence type="ECO:0000313" key="3">
    <source>
        <dbReference type="EMBL" id="STZ66889.1"/>
    </source>
</evidence>
<evidence type="ECO:0000256" key="2">
    <source>
        <dbReference type="SAM" id="Phobius"/>
    </source>
</evidence>
<feature type="transmembrane region" description="Helical" evidence="2">
    <location>
        <begin position="356"/>
        <end position="374"/>
    </location>
</feature>
<dbReference type="AlphaFoldDB" id="A0A378TV62"/>
<keyword evidence="2" id="KW-0472">Membrane</keyword>
<feature type="transmembrane region" description="Helical" evidence="2">
    <location>
        <begin position="578"/>
        <end position="595"/>
    </location>
</feature>
<feature type="transmembrane region" description="Helical" evidence="2">
    <location>
        <begin position="469"/>
        <end position="487"/>
    </location>
</feature>
<keyword evidence="2" id="KW-0812">Transmembrane</keyword>
<dbReference type="PANTHER" id="PTHR38434">
    <property type="entry name" value="BLL2549 PROTEIN"/>
    <property type="match status" value="1"/>
</dbReference>
<feature type="transmembrane region" description="Helical" evidence="2">
    <location>
        <begin position="684"/>
        <end position="700"/>
    </location>
</feature>
<feature type="transmembrane region" description="Helical" evidence="2">
    <location>
        <begin position="546"/>
        <end position="566"/>
    </location>
</feature>
<dbReference type="RefSeq" id="WP_074894494.1">
    <property type="nucleotide sequence ID" value="NZ_CP031252.1"/>
</dbReference>